<evidence type="ECO:0000313" key="2">
    <source>
        <dbReference type="EMBL" id="OAK56846.1"/>
    </source>
</evidence>
<gene>
    <name evidence="2" type="ORF">A3K89_14540</name>
</gene>
<name>A0A177YML3_9NOCA</name>
<dbReference type="RefSeq" id="WP_068420991.1">
    <property type="nucleotide sequence ID" value="NZ_LVHI01000002.1"/>
</dbReference>
<organism evidence="2 3">
    <name type="scientific">Rhodococcoides kyotonense</name>
    <dbReference type="NCBI Taxonomy" id="398843"/>
    <lineage>
        <taxon>Bacteria</taxon>
        <taxon>Bacillati</taxon>
        <taxon>Actinomycetota</taxon>
        <taxon>Actinomycetes</taxon>
        <taxon>Mycobacteriales</taxon>
        <taxon>Nocardiaceae</taxon>
        <taxon>Rhodococcoides</taxon>
    </lineage>
</organism>
<dbReference type="EMBL" id="LVHI01000002">
    <property type="protein sequence ID" value="OAK56846.1"/>
    <property type="molecule type" value="Genomic_DNA"/>
</dbReference>
<feature type="compositionally biased region" description="Basic residues" evidence="1">
    <location>
        <begin position="1"/>
        <end position="12"/>
    </location>
</feature>
<evidence type="ECO:0000256" key="1">
    <source>
        <dbReference type="SAM" id="MobiDB-lite"/>
    </source>
</evidence>
<feature type="region of interest" description="Disordered" evidence="1">
    <location>
        <begin position="1"/>
        <end position="54"/>
    </location>
</feature>
<dbReference type="Proteomes" id="UP000077519">
    <property type="component" value="Unassembled WGS sequence"/>
</dbReference>
<keyword evidence="3" id="KW-1185">Reference proteome</keyword>
<accession>A0A177YML3</accession>
<evidence type="ECO:0000313" key="3">
    <source>
        <dbReference type="Proteomes" id="UP000077519"/>
    </source>
</evidence>
<proteinExistence type="predicted"/>
<reference evidence="2 3" key="1">
    <citation type="submission" date="2016-03" db="EMBL/GenBank/DDBJ databases">
        <title>Genome sequence of Rhodococcus kyotonensis KB10.</title>
        <authorList>
            <person name="Jeong H."/>
            <person name="Hong C.E."/>
            <person name="Jo S.H."/>
            <person name="Park J.M."/>
        </authorList>
    </citation>
    <scope>NUCLEOTIDE SEQUENCE [LARGE SCALE GENOMIC DNA]</scope>
    <source>
        <strain evidence="2 3">KB10</strain>
    </source>
</reference>
<sequence>MPRRNHDRKSSRKNFGSRDSRPDSLMGGARVESGPAGWSDEEFTTRTVPGNRATKTYRCPGCDHEVRPGVSHIVAWPTADLGGPENRRHWHTGCWSGRATRGLTRRWS</sequence>
<comment type="caution">
    <text evidence="2">The sequence shown here is derived from an EMBL/GenBank/DDBJ whole genome shotgun (WGS) entry which is preliminary data.</text>
</comment>
<dbReference type="AlphaFoldDB" id="A0A177YML3"/>
<protein>
    <submittedName>
        <fullName evidence="2">ATP/GTP-binding protein</fullName>
    </submittedName>
</protein>